<dbReference type="CDD" id="cd02796">
    <property type="entry name" value="tRNA_bind_bactPheRS"/>
    <property type="match status" value="1"/>
</dbReference>
<gene>
    <name evidence="15" type="primary">pheT</name>
    <name evidence="21" type="ORF">DLM65_13820</name>
    <name evidence="20" type="ORF">JF886_06370</name>
</gene>
<dbReference type="PROSITE" id="PS51447">
    <property type="entry name" value="FDX_ACB"/>
    <property type="match status" value="1"/>
</dbReference>
<reference evidence="21" key="2">
    <citation type="submission" date="2018-05" db="EMBL/GenBank/DDBJ databases">
        <authorList>
            <person name="Ferrari B."/>
        </authorList>
    </citation>
    <scope>NUCLEOTIDE SEQUENCE</scope>
    <source>
        <strain evidence="21">RRmetagenome_bin12</strain>
    </source>
</reference>
<dbReference type="InterPro" id="IPR009061">
    <property type="entry name" value="DNA-bd_dom_put_sf"/>
</dbReference>
<feature type="binding site" evidence="15">
    <location>
        <position position="465"/>
    </location>
    <ligand>
        <name>Mg(2+)</name>
        <dbReference type="ChEBI" id="CHEBI:18420"/>
        <note>shared with alpha subunit</note>
    </ligand>
</feature>
<dbReference type="AlphaFoldDB" id="A0A2W5Z200"/>
<evidence type="ECO:0000256" key="8">
    <source>
        <dbReference type="ARBA" id="ARBA00022741"/>
    </source>
</evidence>
<comment type="similarity">
    <text evidence="2 15">Belongs to the phenylalanyl-tRNA synthetase beta subunit family. Type 1 subfamily.</text>
</comment>
<comment type="cofactor">
    <cofactor evidence="15">
        <name>Mg(2+)</name>
        <dbReference type="ChEBI" id="CHEBI:18420"/>
    </cofactor>
    <text evidence="15">Binds 2 magnesium ions per tetramer.</text>
</comment>
<dbReference type="SUPFAM" id="SSF54991">
    <property type="entry name" value="Anticodon-binding domain of PheRS"/>
    <property type="match status" value="1"/>
</dbReference>
<dbReference type="EMBL" id="JAEKNS010000069">
    <property type="protein sequence ID" value="MBJ7594478.1"/>
    <property type="molecule type" value="Genomic_DNA"/>
</dbReference>
<dbReference type="InterPro" id="IPR004532">
    <property type="entry name" value="Phe-tRNA-ligase_IIc_bsu_bact"/>
</dbReference>
<evidence type="ECO:0000313" key="23">
    <source>
        <dbReference type="Proteomes" id="UP000606991"/>
    </source>
</evidence>
<dbReference type="Proteomes" id="UP000606991">
    <property type="component" value="Unassembled WGS sequence"/>
</dbReference>
<dbReference type="CDD" id="cd00769">
    <property type="entry name" value="PheRS_beta_core"/>
    <property type="match status" value="1"/>
</dbReference>
<evidence type="ECO:0000256" key="12">
    <source>
        <dbReference type="ARBA" id="ARBA00022917"/>
    </source>
</evidence>
<evidence type="ECO:0000313" key="20">
    <source>
        <dbReference type="EMBL" id="MBJ7594478.1"/>
    </source>
</evidence>
<keyword evidence="8 15" id="KW-0547">Nucleotide-binding</keyword>
<name>A0A2W5Z200_9BACT</name>
<feature type="binding site" evidence="15">
    <location>
        <position position="474"/>
    </location>
    <ligand>
        <name>Mg(2+)</name>
        <dbReference type="ChEBI" id="CHEBI:18420"/>
        <note>shared with alpha subunit</note>
    </ligand>
</feature>
<dbReference type="PANTHER" id="PTHR10947:SF0">
    <property type="entry name" value="PHENYLALANINE--TRNA LIGASE BETA SUBUNIT"/>
    <property type="match status" value="1"/>
</dbReference>
<keyword evidence="5 16" id="KW-0820">tRNA-binding</keyword>
<evidence type="ECO:0000256" key="2">
    <source>
        <dbReference type="ARBA" id="ARBA00008653"/>
    </source>
</evidence>
<keyword evidence="9 15" id="KW-0067">ATP-binding</keyword>
<dbReference type="RefSeq" id="WP_337310715.1">
    <property type="nucleotide sequence ID" value="NZ_JAEKNS010000069.1"/>
</dbReference>
<evidence type="ECO:0000259" key="18">
    <source>
        <dbReference type="PROSITE" id="PS51447"/>
    </source>
</evidence>
<proteinExistence type="inferred from homology"/>
<dbReference type="NCBIfam" id="TIGR00472">
    <property type="entry name" value="pheT_bact"/>
    <property type="match status" value="1"/>
</dbReference>
<keyword evidence="4 15" id="KW-0963">Cytoplasm</keyword>
<dbReference type="Gene3D" id="2.40.50.140">
    <property type="entry name" value="Nucleic acid-binding proteins"/>
    <property type="match status" value="1"/>
</dbReference>
<comment type="catalytic activity">
    <reaction evidence="14 15">
        <text>tRNA(Phe) + L-phenylalanine + ATP = L-phenylalanyl-tRNA(Phe) + AMP + diphosphate + H(+)</text>
        <dbReference type="Rhea" id="RHEA:19413"/>
        <dbReference type="Rhea" id="RHEA-COMP:9668"/>
        <dbReference type="Rhea" id="RHEA-COMP:9699"/>
        <dbReference type="ChEBI" id="CHEBI:15378"/>
        <dbReference type="ChEBI" id="CHEBI:30616"/>
        <dbReference type="ChEBI" id="CHEBI:33019"/>
        <dbReference type="ChEBI" id="CHEBI:58095"/>
        <dbReference type="ChEBI" id="CHEBI:78442"/>
        <dbReference type="ChEBI" id="CHEBI:78531"/>
        <dbReference type="ChEBI" id="CHEBI:456215"/>
        <dbReference type="EC" id="6.1.1.20"/>
    </reaction>
</comment>
<evidence type="ECO:0000256" key="3">
    <source>
        <dbReference type="ARBA" id="ARBA00011209"/>
    </source>
</evidence>
<reference evidence="20 23" key="3">
    <citation type="submission" date="2020-10" db="EMBL/GenBank/DDBJ databases">
        <title>Ca. Dormibacterota MAGs.</title>
        <authorList>
            <person name="Montgomery K."/>
        </authorList>
    </citation>
    <scope>NUCLEOTIDE SEQUENCE [LARGE SCALE GENOMIC DNA]</scope>
    <source>
        <strain evidence="20">SC8812_S17_18</strain>
    </source>
</reference>
<dbReference type="InterPro" id="IPR005146">
    <property type="entry name" value="B3/B4_tRNA-bd"/>
</dbReference>
<keyword evidence="10 15" id="KW-0460">Magnesium</keyword>
<dbReference type="Pfam" id="PF03484">
    <property type="entry name" value="B5"/>
    <property type="match status" value="1"/>
</dbReference>
<dbReference type="EMBL" id="QHBU01000268">
    <property type="protein sequence ID" value="PZR78147.1"/>
    <property type="molecule type" value="Genomic_DNA"/>
</dbReference>
<evidence type="ECO:0000313" key="22">
    <source>
        <dbReference type="Proteomes" id="UP000248724"/>
    </source>
</evidence>
<evidence type="ECO:0000256" key="6">
    <source>
        <dbReference type="ARBA" id="ARBA00022598"/>
    </source>
</evidence>
<dbReference type="SMART" id="SM00874">
    <property type="entry name" value="B5"/>
    <property type="match status" value="1"/>
</dbReference>
<protein>
    <recommendedName>
        <fullName evidence="15">Phenylalanine--tRNA ligase beta subunit</fullName>
        <ecNumber evidence="15">6.1.1.20</ecNumber>
    </recommendedName>
    <alternativeName>
        <fullName evidence="15">Phenylalanyl-tRNA synthetase beta subunit</fullName>
        <shortName evidence="15">PheRS</shortName>
    </alternativeName>
</protein>
<dbReference type="SUPFAM" id="SSF56037">
    <property type="entry name" value="PheT/TilS domain"/>
    <property type="match status" value="1"/>
</dbReference>
<feature type="domain" description="FDX-ACB" evidence="18">
    <location>
        <begin position="725"/>
        <end position="818"/>
    </location>
</feature>
<dbReference type="Pfam" id="PF03147">
    <property type="entry name" value="FDX-ACB"/>
    <property type="match status" value="1"/>
</dbReference>
<dbReference type="GO" id="GO:0006432">
    <property type="term" value="P:phenylalanyl-tRNA aminoacylation"/>
    <property type="evidence" value="ECO:0007669"/>
    <property type="project" value="UniProtKB-UniRule"/>
</dbReference>
<dbReference type="Pfam" id="PF17759">
    <property type="entry name" value="tRNA_synthFbeta"/>
    <property type="match status" value="1"/>
</dbReference>
<feature type="binding site" evidence="15">
    <location>
        <position position="475"/>
    </location>
    <ligand>
        <name>Mg(2+)</name>
        <dbReference type="ChEBI" id="CHEBI:18420"/>
        <note>shared with alpha subunit</note>
    </ligand>
</feature>
<dbReference type="GO" id="GO:0005524">
    <property type="term" value="F:ATP binding"/>
    <property type="evidence" value="ECO:0007669"/>
    <property type="project" value="UniProtKB-UniRule"/>
</dbReference>
<feature type="domain" description="TRNA-binding" evidence="17">
    <location>
        <begin position="36"/>
        <end position="148"/>
    </location>
</feature>
<dbReference type="InterPro" id="IPR012340">
    <property type="entry name" value="NA-bd_OB-fold"/>
</dbReference>
<evidence type="ECO:0000256" key="4">
    <source>
        <dbReference type="ARBA" id="ARBA00022490"/>
    </source>
</evidence>
<feature type="binding site" evidence="15">
    <location>
        <position position="471"/>
    </location>
    <ligand>
        <name>Mg(2+)</name>
        <dbReference type="ChEBI" id="CHEBI:18420"/>
        <note>shared with alpha subunit</note>
    </ligand>
</feature>
<evidence type="ECO:0000256" key="10">
    <source>
        <dbReference type="ARBA" id="ARBA00022842"/>
    </source>
</evidence>
<dbReference type="SUPFAM" id="SSF46955">
    <property type="entry name" value="Putative DNA-binding domain"/>
    <property type="match status" value="1"/>
</dbReference>
<accession>A0A2W5Z200</accession>
<keyword evidence="12 15" id="KW-0648">Protein biosynthesis</keyword>
<dbReference type="HAMAP" id="MF_00283">
    <property type="entry name" value="Phe_tRNA_synth_beta1"/>
    <property type="match status" value="1"/>
</dbReference>
<evidence type="ECO:0000256" key="5">
    <source>
        <dbReference type="ARBA" id="ARBA00022555"/>
    </source>
</evidence>
<dbReference type="Proteomes" id="UP000248724">
    <property type="component" value="Unassembled WGS sequence"/>
</dbReference>
<evidence type="ECO:0000256" key="1">
    <source>
        <dbReference type="ARBA" id="ARBA00004496"/>
    </source>
</evidence>
<evidence type="ECO:0000256" key="11">
    <source>
        <dbReference type="ARBA" id="ARBA00022884"/>
    </source>
</evidence>
<keyword evidence="7 15" id="KW-0479">Metal-binding</keyword>
<comment type="subcellular location">
    <subcellularLocation>
        <location evidence="1 15">Cytoplasm</location>
    </subcellularLocation>
</comment>
<dbReference type="EC" id="6.1.1.20" evidence="15"/>
<evidence type="ECO:0000259" key="19">
    <source>
        <dbReference type="PROSITE" id="PS51483"/>
    </source>
</evidence>
<keyword evidence="11 16" id="KW-0694">RNA-binding</keyword>
<reference evidence="21 22" key="1">
    <citation type="journal article" date="2017" name="Nature">
        <title>Atmospheric trace gases support primary production in Antarctic desert surface soil.</title>
        <authorList>
            <person name="Ji M."/>
            <person name="Greening C."/>
            <person name="Vanwonterghem I."/>
            <person name="Carere C.R."/>
            <person name="Bay S.K."/>
            <person name="Steen J.A."/>
            <person name="Montgomery K."/>
            <person name="Lines T."/>
            <person name="Beardall J."/>
            <person name="van Dorst J."/>
            <person name="Snape I."/>
            <person name="Stott M.B."/>
            <person name="Hugenholtz P."/>
            <person name="Ferrari B.C."/>
        </authorList>
    </citation>
    <scope>NUCLEOTIDE SEQUENCE [LARGE SCALE GENOMIC DNA]</scope>
    <source>
        <strain evidence="21">RRmetagenome_bin12</strain>
    </source>
</reference>
<keyword evidence="6 15" id="KW-0436">Ligase</keyword>
<dbReference type="InterPro" id="IPR002547">
    <property type="entry name" value="tRNA-bd_dom"/>
</dbReference>
<dbReference type="Gene3D" id="3.50.40.10">
    <property type="entry name" value="Phenylalanyl-trna Synthetase, Chain B, domain 3"/>
    <property type="match status" value="1"/>
</dbReference>
<dbReference type="Pfam" id="PF03483">
    <property type="entry name" value="B3_4"/>
    <property type="match status" value="1"/>
</dbReference>
<dbReference type="PANTHER" id="PTHR10947">
    <property type="entry name" value="PHENYLALANYL-TRNA SYNTHETASE BETA CHAIN AND LEUCINE-RICH REPEAT-CONTAINING PROTEIN 47"/>
    <property type="match status" value="1"/>
</dbReference>
<dbReference type="GO" id="GO:0009328">
    <property type="term" value="C:phenylalanine-tRNA ligase complex"/>
    <property type="evidence" value="ECO:0007669"/>
    <property type="project" value="TreeGrafter"/>
</dbReference>
<dbReference type="SUPFAM" id="SSF55681">
    <property type="entry name" value="Class II aaRS and biotin synthetases"/>
    <property type="match status" value="1"/>
</dbReference>
<evidence type="ECO:0000256" key="7">
    <source>
        <dbReference type="ARBA" id="ARBA00022723"/>
    </source>
</evidence>
<dbReference type="InterPro" id="IPR033714">
    <property type="entry name" value="tRNA_bind_bactPheRS"/>
</dbReference>
<dbReference type="SMART" id="SM00896">
    <property type="entry name" value="FDX-ACB"/>
    <property type="match status" value="1"/>
</dbReference>
<evidence type="ECO:0000256" key="15">
    <source>
        <dbReference type="HAMAP-Rule" id="MF_00283"/>
    </source>
</evidence>
<dbReference type="InterPro" id="IPR036690">
    <property type="entry name" value="Fdx_antiC-bd_sf"/>
</dbReference>
<comment type="subunit">
    <text evidence="3 15">Tetramer of two alpha and two beta subunits.</text>
</comment>
<dbReference type="InterPro" id="IPR005121">
    <property type="entry name" value="Fdx_antiC-bd"/>
</dbReference>
<evidence type="ECO:0000256" key="16">
    <source>
        <dbReference type="PROSITE-ProRule" id="PRU00209"/>
    </source>
</evidence>
<dbReference type="GO" id="GO:0000049">
    <property type="term" value="F:tRNA binding"/>
    <property type="evidence" value="ECO:0007669"/>
    <property type="project" value="UniProtKB-UniRule"/>
</dbReference>
<dbReference type="InterPro" id="IPR020825">
    <property type="entry name" value="Phe-tRNA_synthase-like_B3/B4"/>
</dbReference>
<evidence type="ECO:0000256" key="14">
    <source>
        <dbReference type="ARBA" id="ARBA00049255"/>
    </source>
</evidence>
<dbReference type="InterPro" id="IPR045864">
    <property type="entry name" value="aa-tRNA-synth_II/BPL/LPL"/>
</dbReference>
<dbReference type="GO" id="GO:0004826">
    <property type="term" value="F:phenylalanine-tRNA ligase activity"/>
    <property type="evidence" value="ECO:0007669"/>
    <property type="project" value="UniProtKB-UniRule"/>
</dbReference>
<comment type="caution">
    <text evidence="21">The sequence shown here is derived from an EMBL/GenBank/DDBJ whole genome shotgun (WGS) entry which is preliminary data.</text>
</comment>
<evidence type="ECO:0000256" key="13">
    <source>
        <dbReference type="ARBA" id="ARBA00023146"/>
    </source>
</evidence>
<dbReference type="Gene3D" id="3.30.56.10">
    <property type="match status" value="2"/>
</dbReference>
<dbReference type="Gene3D" id="3.30.70.380">
    <property type="entry name" value="Ferrodoxin-fold anticodon-binding domain"/>
    <property type="match status" value="1"/>
</dbReference>
<dbReference type="SUPFAM" id="SSF50249">
    <property type="entry name" value="Nucleic acid-binding proteins"/>
    <property type="match status" value="1"/>
</dbReference>
<keyword evidence="13 15" id="KW-0030">Aminoacyl-tRNA synthetase</keyword>
<sequence length="819" mass="86039">MKVSLDWLREYAVLDAPLDTLVQGLVDTGTEVERVTRGPAGVVVTRVLSLEPVPESTKGVLFADIDAGGDQPIRVITGAPNLTIGDLVPYAPVGTLLPSWDEPLGVRAMFGGKYQSPGMLCSAAELGVGDDAAGIHHLERGLPGQPLHEVLALDTVLEVEVTTNRPDCLCHVGIAREMAAAIGETVREPQAAIADGLLSAASMSLRADVQVDDAEGCPRFSVRIIENVAVAPSPEWMQRRLRAVGLRPINNVVDVTNYVAHEMGQPLHGFDLDRFVAAQGDDGRAAHVRVRRGRGEQLLCLDGAVRTIGDADLAVCAGDVAVSLGGVIGGAGTAVDDATHNVLLEAATWDGPAIRATSKRLGVRTDASALNEKGLSDTLPPLALDRAAALIADLGAGHVLQDSVDVRARSLEPIPPIHVSGAVLSALLGYHVDATEAATALARLSFGVEQHGDELIVTAPHFRRDVTIVADVVEEVGRSLGYDRIPSTLPGRRTAVTTVAAETPIEDRVKEVLAGAGFDEVITWSFVSRTLAGALHGLGVGRTPIPLRNPLTEEWSVLRTSLLPGVVQAAAGNLRRGVEEVLLFEMGRAFWEGERRGQAAGSTRDGVDAGLVPLPAEPLLLGAAATAANADGAARRIRHLQAVVARLASDLGAGTVDTEPADVPGLRAGRSGRLLCNGQAVGVVGELDAASLAVFEVRGRVAVAEVQLDALIPAEPPSRRYLAPPRHPAVVQDLAVTVTEEAQAGDALRSIREAGGTLLESAVLYDEYRDAALGQGRKSWTFRLVFRAPGRTLTSEEARTLQAAIAVGLRARTGAEVRR</sequence>
<dbReference type="SMART" id="SM00873">
    <property type="entry name" value="B3_4"/>
    <property type="match status" value="1"/>
</dbReference>
<feature type="domain" description="B5" evidence="19">
    <location>
        <begin position="412"/>
        <end position="487"/>
    </location>
</feature>
<dbReference type="InterPro" id="IPR045060">
    <property type="entry name" value="Phe-tRNA-ligase_IIc_bsu"/>
</dbReference>
<organism evidence="21 22">
    <name type="scientific">Candidatus Aeolococcus gillhamiae</name>
    <dbReference type="NCBI Taxonomy" id="3127015"/>
    <lineage>
        <taxon>Bacteria</taxon>
        <taxon>Bacillati</taxon>
        <taxon>Candidatus Dormiibacterota</taxon>
        <taxon>Candidatus Dormibacteria</taxon>
        <taxon>Candidatus Aeolococcales</taxon>
        <taxon>Candidatus Aeolococcaceae</taxon>
        <taxon>Candidatus Aeolococcus</taxon>
    </lineage>
</organism>
<dbReference type="InterPro" id="IPR005147">
    <property type="entry name" value="tRNA_synthase_B5-dom"/>
</dbReference>
<evidence type="ECO:0000313" key="21">
    <source>
        <dbReference type="EMBL" id="PZR78147.1"/>
    </source>
</evidence>
<evidence type="ECO:0000259" key="17">
    <source>
        <dbReference type="PROSITE" id="PS50886"/>
    </source>
</evidence>
<accession>A0A934K077</accession>
<dbReference type="InterPro" id="IPR041616">
    <property type="entry name" value="PheRS_beta_core"/>
</dbReference>
<dbReference type="PROSITE" id="PS50886">
    <property type="entry name" value="TRBD"/>
    <property type="match status" value="1"/>
</dbReference>
<dbReference type="PROSITE" id="PS51483">
    <property type="entry name" value="B5"/>
    <property type="match status" value="1"/>
</dbReference>
<evidence type="ECO:0000256" key="9">
    <source>
        <dbReference type="ARBA" id="ARBA00022840"/>
    </source>
</evidence>
<dbReference type="GO" id="GO:0000287">
    <property type="term" value="F:magnesium ion binding"/>
    <property type="evidence" value="ECO:0007669"/>
    <property type="project" value="UniProtKB-UniRule"/>
</dbReference>
<dbReference type="Gene3D" id="3.30.930.10">
    <property type="entry name" value="Bira Bifunctional Protein, Domain 2"/>
    <property type="match status" value="1"/>
</dbReference>